<keyword evidence="2" id="KW-0175">Coiled coil</keyword>
<sequence length="145" mass="17558">MVDDCYYFLYSKCRDPSKCQYRHSYSAKENPITCETWAKKKNCTLSCPYRHSLYHESKARHNEYCYWESKGGCKKEFCEFKHINAKKDDWKRTKIQSLDELKEQKKKLENLKTQYEEQKVQISNKDVSSLEEKLREIDNILNDFK</sequence>
<feature type="zinc finger region" description="C3H1-type" evidence="1">
    <location>
        <begin position="4"/>
        <end position="26"/>
    </location>
</feature>
<name>A0A059EZQ3_9MICR</name>
<dbReference type="Proteomes" id="UP000030655">
    <property type="component" value="Unassembled WGS sequence"/>
</dbReference>
<gene>
    <name evidence="4" type="ORF">H312_02403</name>
</gene>
<keyword evidence="1" id="KW-0862">Zinc</keyword>
<evidence type="ECO:0000259" key="3">
    <source>
        <dbReference type="PROSITE" id="PS50103"/>
    </source>
</evidence>
<dbReference type="VEuPathDB" id="MicrosporidiaDB:H312_02403"/>
<proteinExistence type="predicted"/>
<evidence type="ECO:0000313" key="4">
    <source>
        <dbReference type="EMBL" id="KCZ80196.1"/>
    </source>
</evidence>
<dbReference type="PANTHER" id="PTHR15725">
    <property type="entry name" value="ZN-FINGER, C-X8-C-X5-C-X3-H TYPE-CONTAINING"/>
    <property type="match status" value="1"/>
</dbReference>
<dbReference type="GO" id="GO:0008270">
    <property type="term" value="F:zinc ion binding"/>
    <property type="evidence" value="ECO:0007669"/>
    <property type="project" value="UniProtKB-KW"/>
</dbReference>
<feature type="domain" description="C3H1-type" evidence="3">
    <location>
        <begin position="4"/>
        <end position="26"/>
    </location>
</feature>
<dbReference type="STRING" id="1288291.A0A059EZQ3"/>
<dbReference type="AlphaFoldDB" id="A0A059EZQ3"/>
<organism evidence="4 5">
    <name type="scientific">Anncaliia algerae PRA339</name>
    <dbReference type="NCBI Taxonomy" id="1288291"/>
    <lineage>
        <taxon>Eukaryota</taxon>
        <taxon>Fungi</taxon>
        <taxon>Fungi incertae sedis</taxon>
        <taxon>Microsporidia</taxon>
        <taxon>Tubulinosematoidea</taxon>
        <taxon>Tubulinosematidae</taxon>
        <taxon>Anncaliia</taxon>
    </lineage>
</organism>
<dbReference type="HOGENOM" id="CLU_135949_0_0_1"/>
<evidence type="ECO:0000256" key="1">
    <source>
        <dbReference type="PROSITE-ProRule" id="PRU00723"/>
    </source>
</evidence>
<evidence type="ECO:0000313" key="5">
    <source>
        <dbReference type="Proteomes" id="UP000030655"/>
    </source>
</evidence>
<dbReference type="Pfam" id="PF15663">
    <property type="entry name" value="zf-CCCH_3"/>
    <property type="match status" value="1"/>
</dbReference>
<keyword evidence="1" id="KW-0479">Metal-binding</keyword>
<keyword evidence="5" id="KW-1185">Reference proteome</keyword>
<reference evidence="4 5" key="2">
    <citation type="submission" date="2014-03" db="EMBL/GenBank/DDBJ databases">
        <title>The Genome Sequence of Anncaliia algerae insect isolate PRA339.</title>
        <authorList>
            <consortium name="The Broad Institute Genome Sequencing Platform"/>
            <consortium name="The Broad Institute Genome Sequencing Center for Infectious Disease"/>
            <person name="Cuomo C."/>
            <person name="Becnel J."/>
            <person name="Sanscrainte N."/>
            <person name="Walker B."/>
            <person name="Young S.K."/>
            <person name="Zeng Q."/>
            <person name="Gargeya S."/>
            <person name="Fitzgerald M."/>
            <person name="Haas B."/>
            <person name="Abouelleil A."/>
            <person name="Alvarado L."/>
            <person name="Arachchi H.M."/>
            <person name="Berlin A.M."/>
            <person name="Chapman S.B."/>
            <person name="Dewar J."/>
            <person name="Goldberg J."/>
            <person name="Griggs A."/>
            <person name="Gujja S."/>
            <person name="Hansen M."/>
            <person name="Howarth C."/>
            <person name="Imamovic A."/>
            <person name="Larimer J."/>
            <person name="McCowan C."/>
            <person name="Murphy C."/>
            <person name="Neiman D."/>
            <person name="Pearson M."/>
            <person name="Priest M."/>
            <person name="Roberts A."/>
            <person name="Saif S."/>
            <person name="Shea T."/>
            <person name="Sisk P."/>
            <person name="Sykes S."/>
            <person name="Wortman J."/>
            <person name="Nusbaum C."/>
            <person name="Birren B."/>
        </authorList>
    </citation>
    <scope>NUCLEOTIDE SEQUENCE [LARGE SCALE GENOMIC DNA]</scope>
    <source>
        <strain evidence="4 5">PRA339</strain>
    </source>
</reference>
<dbReference type="OrthoDB" id="5395350at2759"/>
<reference evidence="5" key="1">
    <citation type="submission" date="2013-02" db="EMBL/GenBank/DDBJ databases">
        <authorList>
            <consortium name="The Broad Institute Genome Sequencing Platform"/>
            <person name="Cuomo C."/>
            <person name="Becnel J."/>
            <person name="Sanscrainte N."/>
            <person name="Walker B."/>
            <person name="Young S.K."/>
            <person name="Zeng Q."/>
            <person name="Gargeya S."/>
            <person name="Fitzgerald M."/>
            <person name="Haas B."/>
            <person name="Abouelleil A."/>
            <person name="Alvarado L."/>
            <person name="Arachchi H.M."/>
            <person name="Berlin A.M."/>
            <person name="Chapman S.B."/>
            <person name="Dewar J."/>
            <person name="Goldberg J."/>
            <person name="Griggs A."/>
            <person name="Gujja S."/>
            <person name="Hansen M."/>
            <person name="Howarth C."/>
            <person name="Imamovic A."/>
            <person name="Larimer J."/>
            <person name="McCowan C."/>
            <person name="Murphy C."/>
            <person name="Neiman D."/>
            <person name="Pearson M."/>
            <person name="Priest M."/>
            <person name="Roberts A."/>
            <person name="Saif S."/>
            <person name="Shea T."/>
            <person name="Sisk P."/>
            <person name="Sykes S."/>
            <person name="Wortman J."/>
            <person name="Nusbaum C."/>
            <person name="Birren B."/>
        </authorList>
    </citation>
    <scope>NUCLEOTIDE SEQUENCE [LARGE SCALE GENOMIC DNA]</scope>
    <source>
        <strain evidence="5">PRA339</strain>
    </source>
</reference>
<dbReference type="Gene3D" id="4.10.1000.10">
    <property type="entry name" value="Zinc finger, CCCH-type"/>
    <property type="match status" value="1"/>
</dbReference>
<dbReference type="InterPro" id="IPR000571">
    <property type="entry name" value="Znf_CCCH"/>
</dbReference>
<accession>A0A059EZQ3</accession>
<feature type="coiled-coil region" evidence="2">
    <location>
        <begin position="91"/>
        <end position="125"/>
    </location>
</feature>
<dbReference type="PROSITE" id="PS50103">
    <property type="entry name" value="ZF_C3H1"/>
    <property type="match status" value="1"/>
</dbReference>
<dbReference type="EMBL" id="KK365196">
    <property type="protein sequence ID" value="KCZ80196.1"/>
    <property type="molecule type" value="Genomic_DNA"/>
</dbReference>
<evidence type="ECO:0000256" key="2">
    <source>
        <dbReference type="SAM" id="Coils"/>
    </source>
</evidence>
<dbReference type="PANTHER" id="PTHR15725:SF14">
    <property type="entry name" value="ZINC FINGER CCCH DOMAIN-CONTAINING PROTEIN 11A"/>
    <property type="match status" value="1"/>
</dbReference>
<protein>
    <recommendedName>
        <fullName evidence="3">C3H1-type domain-containing protein</fullName>
    </recommendedName>
</protein>
<keyword evidence="1" id="KW-0863">Zinc-finger</keyword>
<dbReference type="InterPro" id="IPR041686">
    <property type="entry name" value="Znf-CCCH_3"/>
</dbReference>